<evidence type="ECO:0000313" key="2">
    <source>
        <dbReference type="EMBL" id="KAI7749746.1"/>
    </source>
</evidence>
<sequence>MLCGHHSNRPQPSHSSPSVSQTHHKTRVHPRSHPHHQNDMVRCGGRHLSSTLSPPLNNPLFGHNLTPLNHTHKTHF</sequence>
<name>A0AAD5CWT6_AMBAR</name>
<feature type="compositionally biased region" description="Low complexity" evidence="1">
    <location>
        <begin position="10"/>
        <end position="21"/>
    </location>
</feature>
<feature type="region of interest" description="Disordered" evidence="1">
    <location>
        <begin position="1"/>
        <end position="76"/>
    </location>
</feature>
<accession>A0AAD5CWT6</accession>
<evidence type="ECO:0000313" key="3">
    <source>
        <dbReference type="Proteomes" id="UP001206925"/>
    </source>
</evidence>
<comment type="caution">
    <text evidence="2">The sequence shown here is derived from an EMBL/GenBank/DDBJ whole genome shotgun (WGS) entry which is preliminary data.</text>
</comment>
<protein>
    <submittedName>
        <fullName evidence="2">Uncharacterized protein</fullName>
    </submittedName>
</protein>
<reference evidence="2" key="1">
    <citation type="submission" date="2022-06" db="EMBL/GenBank/DDBJ databases">
        <title>Uncovering the hologenomic basis of an extraordinary plant invasion.</title>
        <authorList>
            <person name="Bieker V.C."/>
            <person name="Martin M.D."/>
            <person name="Gilbert T."/>
            <person name="Hodgins K."/>
            <person name="Battlay P."/>
            <person name="Petersen B."/>
            <person name="Wilson J."/>
        </authorList>
    </citation>
    <scope>NUCLEOTIDE SEQUENCE</scope>
    <source>
        <strain evidence="2">AA19_3_7</strain>
        <tissue evidence="2">Leaf</tissue>
    </source>
</reference>
<dbReference type="EMBL" id="JAMZMK010006289">
    <property type="protein sequence ID" value="KAI7749746.1"/>
    <property type="molecule type" value="Genomic_DNA"/>
</dbReference>
<organism evidence="2 3">
    <name type="scientific">Ambrosia artemisiifolia</name>
    <name type="common">Common ragweed</name>
    <dbReference type="NCBI Taxonomy" id="4212"/>
    <lineage>
        <taxon>Eukaryota</taxon>
        <taxon>Viridiplantae</taxon>
        <taxon>Streptophyta</taxon>
        <taxon>Embryophyta</taxon>
        <taxon>Tracheophyta</taxon>
        <taxon>Spermatophyta</taxon>
        <taxon>Magnoliopsida</taxon>
        <taxon>eudicotyledons</taxon>
        <taxon>Gunneridae</taxon>
        <taxon>Pentapetalae</taxon>
        <taxon>asterids</taxon>
        <taxon>campanulids</taxon>
        <taxon>Asterales</taxon>
        <taxon>Asteraceae</taxon>
        <taxon>Asteroideae</taxon>
        <taxon>Heliantheae alliance</taxon>
        <taxon>Heliantheae</taxon>
        <taxon>Ambrosia</taxon>
    </lineage>
</organism>
<feature type="compositionally biased region" description="Basic residues" evidence="1">
    <location>
        <begin position="22"/>
        <end position="35"/>
    </location>
</feature>
<keyword evidence="3" id="KW-1185">Reference proteome</keyword>
<dbReference type="AlphaFoldDB" id="A0AAD5CWT6"/>
<proteinExistence type="predicted"/>
<evidence type="ECO:0000256" key="1">
    <source>
        <dbReference type="SAM" id="MobiDB-lite"/>
    </source>
</evidence>
<dbReference type="Proteomes" id="UP001206925">
    <property type="component" value="Unassembled WGS sequence"/>
</dbReference>
<gene>
    <name evidence="2" type="ORF">M8C21_015601</name>
</gene>